<proteinExistence type="predicted"/>
<evidence type="ECO:0000313" key="1">
    <source>
        <dbReference type="EMBL" id="KAL0947694.1"/>
    </source>
</evidence>
<evidence type="ECO:0000313" key="2">
    <source>
        <dbReference type="Proteomes" id="UP001556367"/>
    </source>
</evidence>
<dbReference type="EMBL" id="JASNQZ010000015">
    <property type="protein sequence ID" value="KAL0947694.1"/>
    <property type="molecule type" value="Genomic_DNA"/>
</dbReference>
<sequence>MMRDVGGIDRTTFVDYTGIVESSLPFSILGIAFAVALAKNSNAGPALTFICGTFCVSRSSLSAVDTSAGFCGVRPHSNDDVAVS</sequence>
<organism evidence="1 2">
    <name type="scientific">Hohenbuehelia grisea</name>
    <dbReference type="NCBI Taxonomy" id="104357"/>
    <lineage>
        <taxon>Eukaryota</taxon>
        <taxon>Fungi</taxon>
        <taxon>Dikarya</taxon>
        <taxon>Basidiomycota</taxon>
        <taxon>Agaricomycotina</taxon>
        <taxon>Agaricomycetes</taxon>
        <taxon>Agaricomycetidae</taxon>
        <taxon>Agaricales</taxon>
        <taxon>Pleurotineae</taxon>
        <taxon>Pleurotaceae</taxon>
        <taxon>Hohenbuehelia</taxon>
    </lineage>
</organism>
<keyword evidence="2" id="KW-1185">Reference proteome</keyword>
<gene>
    <name evidence="1" type="ORF">HGRIS_013780</name>
</gene>
<dbReference type="Proteomes" id="UP001556367">
    <property type="component" value="Unassembled WGS sequence"/>
</dbReference>
<comment type="caution">
    <text evidence="1">The sequence shown here is derived from an EMBL/GenBank/DDBJ whole genome shotgun (WGS) entry which is preliminary data.</text>
</comment>
<protein>
    <submittedName>
        <fullName evidence="1">Uncharacterized protein</fullName>
    </submittedName>
</protein>
<name>A0ABR3IWS9_9AGAR</name>
<accession>A0ABR3IWS9</accession>
<reference evidence="2" key="1">
    <citation type="submission" date="2024-06" db="EMBL/GenBank/DDBJ databases">
        <title>Multi-omics analyses provide insights into the biosynthesis of the anticancer antibiotic pleurotin in Hohenbuehelia grisea.</title>
        <authorList>
            <person name="Weaver J.A."/>
            <person name="Alberti F."/>
        </authorList>
    </citation>
    <scope>NUCLEOTIDE SEQUENCE [LARGE SCALE GENOMIC DNA]</scope>
    <source>
        <strain evidence="2">T-177</strain>
    </source>
</reference>